<dbReference type="EMBL" id="BPQB01000019">
    <property type="protein sequence ID" value="GJE91024.1"/>
    <property type="molecule type" value="Genomic_DNA"/>
</dbReference>
<comment type="caution">
    <text evidence="1">The sequence shown here is derived from an EMBL/GenBank/DDBJ whole genome shotgun (WGS) entry which is preliminary data.</text>
</comment>
<protein>
    <recommendedName>
        <fullName evidence="3">Alpha/beta-hydrolase</fullName>
    </recommendedName>
</protein>
<organism evidence="1 2">
    <name type="scientific">Phanerochaete sordida</name>
    <dbReference type="NCBI Taxonomy" id="48140"/>
    <lineage>
        <taxon>Eukaryota</taxon>
        <taxon>Fungi</taxon>
        <taxon>Dikarya</taxon>
        <taxon>Basidiomycota</taxon>
        <taxon>Agaricomycotina</taxon>
        <taxon>Agaricomycetes</taxon>
        <taxon>Polyporales</taxon>
        <taxon>Phanerochaetaceae</taxon>
        <taxon>Phanerochaete</taxon>
    </lineage>
</organism>
<evidence type="ECO:0000313" key="1">
    <source>
        <dbReference type="EMBL" id="GJE91024.1"/>
    </source>
</evidence>
<accession>A0A9P3GBX3</accession>
<proteinExistence type="predicted"/>
<dbReference type="OrthoDB" id="3466517at2759"/>
<name>A0A9P3GBX3_9APHY</name>
<dbReference type="SUPFAM" id="SSF53474">
    <property type="entry name" value="alpha/beta-Hydrolases"/>
    <property type="match status" value="1"/>
</dbReference>
<evidence type="ECO:0000313" key="2">
    <source>
        <dbReference type="Proteomes" id="UP000703269"/>
    </source>
</evidence>
<gene>
    <name evidence="1" type="ORF">PsYK624_071720</name>
</gene>
<reference evidence="1 2" key="1">
    <citation type="submission" date="2021-08" db="EMBL/GenBank/DDBJ databases">
        <title>Draft Genome Sequence of Phanerochaete sordida strain YK-624.</title>
        <authorList>
            <person name="Mori T."/>
            <person name="Dohra H."/>
            <person name="Suzuki T."/>
            <person name="Kawagishi H."/>
            <person name="Hirai H."/>
        </authorList>
    </citation>
    <scope>NUCLEOTIDE SEQUENCE [LARGE SCALE GENOMIC DNA]</scope>
    <source>
        <strain evidence="1 2">YK-624</strain>
    </source>
</reference>
<sequence length="364" mass="39221">MPLAQIDDKGTSIYYEDSGAPDNYPTYSTVVLVHGAVVNSASFAPMLPLAAKHGLRIITMNNRDYRGSSPYTPEELADFRNPDVEVQASAVRRWGREVGQFLAYVCQTLHIPATVNDGAKQAGGVTLLTWSLSCIAPLAILGDARTLGDGLAGTLAPYFRRVILYDPPASVYGVPPWVGSLTSPFVDPTIPPERKMGAFLEWVSAHCSTLPPGVPISVAALEAHSRALPRPPTLHTLSPEMLERCLDRDVGPRSLAGVSVVDPSIHQRHVRTAVGDADAVLPGVDVLSLWCDGSVWLTTWGAKTLGDVVQEPAEAGKKKRKVSFLRVRGANHFFHCDEPERMVQLLADSSNGTLPVVDSVADML</sequence>
<dbReference type="InterPro" id="IPR029058">
    <property type="entry name" value="AB_hydrolase_fold"/>
</dbReference>
<dbReference type="AlphaFoldDB" id="A0A9P3GBX3"/>
<dbReference type="Proteomes" id="UP000703269">
    <property type="component" value="Unassembled WGS sequence"/>
</dbReference>
<dbReference type="Gene3D" id="3.40.50.1820">
    <property type="entry name" value="alpha/beta hydrolase"/>
    <property type="match status" value="1"/>
</dbReference>
<evidence type="ECO:0008006" key="3">
    <source>
        <dbReference type="Google" id="ProtNLM"/>
    </source>
</evidence>
<keyword evidence="2" id="KW-1185">Reference proteome</keyword>